<dbReference type="Proteomes" id="UP000199668">
    <property type="component" value="Unassembled WGS sequence"/>
</dbReference>
<dbReference type="InterPro" id="IPR050661">
    <property type="entry name" value="BglG_antiterminators"/>
</dbReference>
<dbReference type="InterPro" id="IPR036388">
    <property type="entry name" value="WH-like_DNA-bd_sf"/>
</dbReference>
<organism evidence="9 10">
    <name type="scientific">Salibacterium qingdaonense</name>
    <dbReference type="NCBI Taxonomy" id="266892"/>
    <lineage>
        <taxon>Bacteria</taxon>
        <taxon>Bacillati</taxon>
        <taxon>Bacillota</taxon>
        <taxon>Bacilli</taxon>
        <taxon>Bacillales</taxon>
        <taxon>Bacillaceae</taxon>
    </lineage>
</organism>
<dbReference type="InterPro" id="IPR011608">
    <property type="entry name" value="PRD"/>
</dbReference>
<dbReference type="GO" id="GO:0008982">
    <property type="term" value="F:protein-N(PI)-phosphohistidine-sugar phosphotransferase activity"/>
    <property type="evidence" value="ECO:0007669"/>
    <property type="project" value="InterPro"/>
</dbReference>
<dbReference type="InterPro" id="IPR036095">
    <property type="entry name" value="PTS_EIIB-like_sf"/>
</dbReference>
<dbReference type="Gene3D" id="1.10.1790.10">
    <property type="entry name" value="PRD domain"/>
    <property type="match status" value="2"/>
</dbReference>
<evidence type="ECO:0000259" key="8">
    <source>
        <dbReference type="PROSITE" id="PS51372"/>
    </source>
</evidence>
<dbReference type="EMBL" id="FOTY01000001">
    <property type="protein sequence ID" value="SFL47634.1"/>
    <property type="molecule type" value="Genomic_DNA"/>
</dbReference>
<feature type="domain" description="PRD" evidence="8">
    <location>
        <begin position="290"/>
        <end position="397"/>
    </location>
</feature>
<evidence type="ECO:0000256" key="5">
    <source>
        <dbReference type="ARBA" id="ARBA00023163"/>
    </source>
</evidence>
<dbReference type="Pfam" id="PF00359">
    <property type="entry name" value="PTS_EIIA_2"/>
    <property type="match status" value="1"/>
</dbReference>
<dbReference type="PROSITE" id="PS51372">
    <property type="entry name" value="PRD_2"/>
    <property type="match status" value="2"/>
</dbReference>
<dbReference type="CDD" id="cd05568">
    <property type="entry name" value="PTS_IIB_bgl_like"/>
    <property type="match status" value="1"/>
</dbReference>
<dbReference type="Gene3D" id="3.40.50.2300">
    <property type="match status" value="1"/>
</dbReference>
<evidence type="ECO:0000313" key="10">
    <source>
        <dbReference type="Proteomes" id="UP000199668"/>
    </source>
</evidence>
<dbReference type="PANTHER" id="PTHR30185">
    <property type="entry name" value="CRYPTIC BETA-GLUCOSIDE BGL OPERON ANTITERMINATOR"/>
    <property type="match status" value="1"/>
</dbReference>
<dbReference type="PANTHER" id="PTHR30185:SF18">
    <property type="entry name" value="TRANSCRIPTIONAL REGULATOR MTLR"/>
    <property type="match status" value="1"/>
</dbReference>
<keyword evidence="4" id="KW-0010">Activator</keyword>
<evidence type="ECO:0000256" key="1">
    <source>
        <dbReference type="ARBA" id="ARBA00022679"/>
    </source>
</evidence>
<evidence type="ECO:0000256" key="4">
    <source>
        <dbReference type="ARBA" id="ARBA00023159"/>
    </source>
</evidence>
<evidence type="ECO:0000259" key="6">
    <source>
        <dbReference type="PROSITE" id="PS51094"/>
    </source>
</evidence>
<keyword evidence="10" id="KW-1185">Reference proteome</keyword>
<dbReference type="GO" id="GO:0009401">
    <property type="term" value="P:phosphoenolpyruvate-dependent sugar phosphotransferase system"/>
    <property type="evidence" value="ECO:0007669"/>
    <property type="project" value="InterPro"/>
</dbReference>
<feature type="domain" description="PTS EIIA type-2" evidence="6">
    <location>
        <begin position="494"/>
        <end position="633"/>
    </location>
</feature>
<sequence length="637" mass="73930">MEQLNARQVRLLLYLLHYEGFHASQELGRGFQVTSRTVRNDVDRIAEFIDDLELDAEITRKPSEGIQLQTSIKTAQIIKMALRPHPDTLDKTLRDLLFEFASKASYIHMQDVMDRYFVSRSKAVQLLGELETWLKRYGLELERRKQKGFRLLGEEWQLRQMMKDVSIEEKKSHNSDYDFQLVFQEFKQMEQHLQFPLTDRARNNLLYHTLIFIQRLRLGNVIEEDERKADDSLYRHPEYQTACHFVYRLADLLQIRIPSQEADYFALHLLGSKRERMSTPETNDKGCWNLFDNKATAMMETFIEAVAADFSEDMARDDDFKSALILHFQTTLHRLRYGLRVENPILQEIKEEYESSFDWVNYWLQNVEDPLLKDVPEDEAGFLAIHLQSAIERHRQMNEPIRKVLIVCESGMGTAYLIKEKFNNLFPGTRETEVSAVHEWKRKKEWMHPDLILSTVAIDDEHVFQVSPVFSREDQKALIRWMNTKEETMPALIKYGSASLFFSGMEAVSRNDAIEQLADALVEQGYARSSLKEHALERETLGSTAISSQIAIPHGHKEDIIHSVIAAALLKKPVNWGGQAVSILFFISVDYHSPGEAEALFKELFHLSGNEDLTAALKKAATYEEFTATLRQREESS</sequence>
<feature type="domain" description="PRD" evidence="8">
    <location>
        <begin position="173"/>
        <end position="279"/>
    </location>
</feature>
<dbReference type="SUPFAM" id="SSF52794">
    <property type="entry name" value="PTS system IIB component-like"/>
    <property type="match status" value="1"/>
</dbReference>
<dbReference type="PROSITE" id="PS51094">
    <property type="entry name" value="PTS_EIIA_TYPE_2"/>
    <property type="match status" value="1"/>
</dbReference>
<keyword evidence="3" id="KW-0805">Transcription regulation</keyword>
<dbReference type="CDD" id="cd00211">
    <property type="entry name" value="PTS_IIA_fru"/>
    <property type="match status" value="1"/>
</dbReference>
<keyword evidence="1" id="KW-0808">Transferase</keyword>
<accession>A0A1I4I016</accession>
<dbReference type="Pfam" id="PF00874">
    <property type="entry name" value="PRD"/>
    <property type="match status" value="2"/>
</dbReference>
<dbReference type="InterPro" id="IPR002178">
    <property type="entry name" value="PTS_EIIA_type-2_dom"/>
</dbReference>
<dbReference type="Gene3D" id="3.40.930.10">
    <property type="entry name" value="Mannitol-specific EII, Chain A"/>
    <property type="match status" value="1"/>
</dbReference>
<dbReference type="SUPFAM" id="SSF63520">
    <property type="entry name" value="PTS-regulatory domain, PRD"/>
    <property type="match status" value="2"/>
</dbReference>
<evidence type="ECO:0000259" key="7">
    <source>
        <dbReference type="PROSITE" id="PS51099"/>
    </source>
</evidence>
<name>A0A1I4I016_9BACI</name>
<evidence type="ECO:0000256" key="3">
    <source>
        <dbReference type="ARBA" id="ARBA00023015"/>
    </source>
</evidence>
<feature type="domain" description="PTS EIIB type-2" evidence="7">
    <location>
        <begin position="402"/>
        <end position="490"/>
    </location>
</feature>
<protein>
    <submittedName>
        <fullName evidence="9">Transcriptional antiterminator</fullName>
    </submittedName>
</protein>
<evidence type="ECO:0000256" key="2">
    <source>
        <dbReference type="ARBA" id="ARBA00022737"/>
    </source>
</evidence>
<dbReference type="RefSeq" id="WP_090925099.1">
    <property type="nucleotide sequence ID" value="NZ_FOTY01000001.1"/>
</dbReference>
<keyword evidence="5" id="KW-0804">Transcription</keyword>
<dbReference type="InterPro" id="IPR013011">
    <property type="entry name" value="PTS_EIIB_2"/>
</dbReference>
<keyword evidence="2" id="KW-0677">Repeat</keyword>
<dbReference type="InterPro" id="IPR016152">
    <property type="entry name" value="PTrfase/Anion_transptr"/>
</dbReference>
<proteinExistence type="predicted"/>
<dbReference type="PROSITE" id="PS51099">
    <property type="entry name" value="PTS_EIIB_TYPE_2"/>
    <property type="match status" value="1"/>
</dbReference>
<evidence type="ECO:0000313" key="9">
    <source>
        <dbReference type="EMBL" id="SFL47634.1"/>
    </source>
</evidence>
<dbReference type="OrthoDB" id="3175596at2"/>
<dbReference type="SUPFAM" id="SSF55804">
    <property type="entry name" value="Phoshotransferase/anion transport protein"/>
    <property type="match status" value="1"/>
</dbReference>
<dbReference type="Pfam" id="PF05043">
    <property type="entry name" value="Mga"/>
    <property type="match status" value="1"/>
</dbReference>
<dbReference type="AlphaFoldDB" id="A0A1I4I016"/>
<gene>
    <name evidence="9" type="ORF">SAMN04488054_101119</name>
</gene>
<dbReference type="STRING" id="266892.SAMN04488054_101119"/>
<dbReference type="GO" id="GO:0006355">
    <property type="term" value="P:regulation of DNA-templated transcription"/>
    <property type="evidence" value="ECO:0007669"/>
    <property type="project" value="InterPro"/>
</dbReference>
<dbReference type="InterPro" id="IPR036634">
    <property type="entry name" value="PRD_sf"/>
</dbReference>
<reference evidence="9 10" key="1">
    <citation type="submission" date="2016-10" db="EMBL/GenBank/DDBJ databases">
        <authorList>
            <person name="de Groot N.N."/>
        </authorList>
    </citation>
    <scope>NUCLEOTIDE SEQUENCE [LARGE SCALE GENOMIC DNA]</scope>
    <source>
        <strain evidence="9 10">CGMCC 1.6134</strain>
    </source>
</reference>
<dbReference type="Gene3D" id="1.10.10.10">
    <property type="entry name" value="Winged helix-like DNA-binding domain superfamily/Winged helix DNA-binding domain"/>
    <property type="match status" value="1"/>
</dbReference>
<dbReference type="InterPro" id="IPR007737">
    <property type="entry name" value="Mga_HTH"/>
</dbReference>